<sequence length="66" mass="7177">MAERGAMTPGGAWQVVGDVVKNGMTNDRADLRMANGWEPFAVSDGMIWLRRWVPNQPTTSKTEGGA</sequence>
<proteinExistence type="predicted"/>
<evidence type="ECO:0000313" key="1">
    <source>
        <dbReference type="EMBL" id="MCQ8277973.1"/>
    </source>
</evidence>
<organism evidence="1 2">
    <name type="scientific">Endosaccharibacter trunci</name>
    <dbReference type="NCBI Taxonomy" id="2812733"/>
    <lineage>
        <taxon>Bacteria</taxon>
        <taxon>Pseudomonadati</taxon>
        <taxon>Pseudomonadota</taxon>
        <taxon>Alphaproteobacteria</taxon>
        <taxon>Acetobacterales</taxon>
        <taxon>Acetobacteraceae</taxon>
        <taxon>Endosaccharibacter</taxon>
    </lineage>
</organism>
<accession>A0ABT1W5F4</accession>
<dbReference type="EMBL" id="JAMSKV010000004">
    <property type="protein sequence ID" value="MCQ8277973.1"/>
    <property type="molecule type" value="Genomic_DNA"/>
</dbReference>
<gene>
    <name evidence="1" type="ORF">NFI95_05875</name>
</gene>
<name>A0ABT1W5F4_9PROT</name>
<reference evidence="1 2" key="1">
    <citation type="submission" date="2022-06" db="EMBL/GenBank/DDBJ databases">
        <title>Endosaccharibacter gen. nov., sp. nov., endophytic bacteria isolated from sugarcane.</title>
        <authorList>
            <person name="Pitiwittayakul N."/>
            <person name="Yukphan P."/>
            <person name="Charoenyingcharoen P."/>
            <person name="Tanasupawat S."/>
        </authorList>
    </citation>
    <scope>NUCLEOTIDE SEQUENCE [LARGE SCALE GENOMIC DNA]</scope>
    <source>
        <strain evidence="1 2">KSS8</strain>
    </source>
</reference>
<dbReference type="Proteomes" id="UP001524587">
    <property type="component" value="Unassembled WGS sequence"/>
</dbReference>
<protein>
    <submittedName>
        <fullName evidence="1">Uncharacterized protein</fullName>
    </submittedName>
</protein>
<keyword evidence="2" id="KW-1185">Reference proteome</keyword>
<evidence type="ECO:0000313" key="2">
    <source>
        <dbReference type="Proteomes" id="UP001524587"/>
    </source>
</evidence>
<comment type="caution">
    <text evidence="1">The sequence shown here is derived from an EMBL/GenBank/DDBJ whole genome shotgun (WGS) entry which is preliminary data.</text>
</comment>
<dbReference type="RefSeq" id="WP_422863438.1">
    <property type="nucleotide sequence ID" value="NZ_JAMSKV010000004.1"/>
</dbReference>